<keyword evidence="8" id="KW-0460">Magnesium</keyword>
<comment type="similarity">
    <text evidence="9">Belongs to the MntA antitoxin family.</text>
</comment>
<evidence type="ECO:0000313" key="12">
    <source>
        <dbReference type="Proteomes" id="UP001549749"/>
    </source>
</evidence>
<dbReference type="Gene3D" id="3.30.460.10">
    <property type="entry name" value="Beta Polymerase, domain 2"/>
    <property type="match status" value="1"/>
</dbReference>
<dbReference type="Proteomes" id="UP001549749">
    <property type="component" value="Unassembled WGS sequence"/>
</dbReference>
<dbReference type="PANTHER" id="PTHR33571">
    <property type="entry name" value="SSL8005 PROTEIN"/>
    <property type="match status" value="1"/>
</dbReference>
<reference evidence="11 12" key="1">
    <citation type="submission" date="2024-06" db="EMBL/GenBank/DDBJ databases">
        <title>Chitinophaga defluvii sp. nov., isolated from municipal sewage.</title>
        <authorList>
            <person name="Zhang L."/>
        </authorList>
    </citation>
    <scope>NUCLEOTIDE SEQUENCE [LARGE SCALE GENOMIC DNA]</scope>
    <source>
        <strain evidence="11 12">H8</strain>
    </source>
</reference>
<feature type="domain" description="Polymerase nucleotidyl transferase" evidence="10">
    <location>
        <begin position="18"/>
        <end position="93"/>
    </location>
</feature>
<protein>
    <submittedName>
        <fullName evidence="11">Nucleotidyltransferase domain-containing protein</fullName>
    </submittedName>
</protein>
<evidence type="ECO:0000256" key="4">
    <source>
        <dbReference type="ARBA" id="ARBA00022695"/>
    </source>
</evidence>
<evidence type="ECO:0000313" key="11">
    <source>
        <dbReference type="EMBL" id="MET7001284.1"/>
    </source>
</evidence>
<evidence type="ECO:0000256" key="2">
    <source>
        <dbReference type="ARBA" id="ARBA00022649"/>
    </source>
</evidence>
<keyword evidence="4" id="KW-0548">Nucleotidyltransferase</keyword>
<dbReference type="InterPro" id="IPR043519">
    <property type="entry name" value="NT_sf"/>
</dbReference>
<keyword evidence="3" id="KW-0808">Transferase</keyword>
<evidence type="ECO:0000256" key="8">
    <source>
        <dbReference type="ARBA" id="ARBA00022842"/>
    </source>
</evidence>
<proteinExistence type="inferred from homology"/>
<evidence type="ECO:0000256" key="6">
    <source>
        <dbReference type="ARBA" id="ARBA00022741"/>
    </source>
</evidence>
<evidence type="ECO:0000256" key="1">
    <source>
        <dbReference type="ARBA" id="ARBA00001946"/>
    </source>
</evidence>
<dbReference type="CDD" id="cd05403">
    <property type="entry name" value="NT_KNTase_like"/>
    <property type="match status" value="1"/>
</dbReference>
<comment type="caution">
    <text evidence="11">The sequence shown here is derived from an EMBL/GenBank/DDBJ whole genome shotgun (WGS) entry which is preliminary data.</text>
</comment>
<keyword evidence="5" id="KW-0479">Metal-binding</keyword>
<dbReference type="RefSeq" id="WP_354663855.1">
    <property type="nucleotide sequence ID" value="NZ_JBEXAC010000003.1"/>
</dbReference>
<keyword evidence="2" id="KW-1277">Toxin-antitoxin system</keyword>
<sequence length="104" mass="12002">MNSSVHTKKLLLHRLSLHRDKIKSFGVKELGLFGSFKKDTNIHINSDIDFLIEFEKGKKNYDNFIGLSFYLEELLGRKVELVTSKSLSKYIGPHILKEVEHVSL</sequence>
<evidence type="ECO:0000256" key="3">
    <source>
        <dbReference type="ARBA" id="ARBA00022679"/>
    </source>
</evidence>
<evidence type="ECO:0000259" key="10">
    <source>
        <dbReference type="Pfam" id="PF01909"/>
    </source>
</evidence>
<evidence type="ECO:0000256" key="9">
    <source>
        <dbReference type="ARBA" id="ARBA00038276"/>
    </source>
</evidence>
<keyword evidence="6" id="KW-0547">Nucleotide-binding</keyword>
<dbReference type="InterPro" id="IPR002934">
    <property type="entry name" value="Polymerase_NTP_transf_dom"/>
</dbReference>
<evidence type="ECO:0000256" key="5">
    <source>
        <dbReference type="ARBA" id="ARBA00022723"/>
    </source>
</evidence>
<keyword evidence="7" id="KW-0067">ATP-binding</keyword>
<accession>A0ABV2TGQ2</accession>
<comment type="cofactor">
    <cofactor evidence="1">
        <name>Mg(2+)</name>
        <dbReference type="ChEBI" id="CHEBI:18420"/>
    </cofactor>
</comment>
<dbReference type="EMBL" id="JBEXAC010000003">
    <property type="protein sequence ID" value="MET7001284.1"/>
    <property type="molecule type" value="Genomic_DNA"/>
</dbReference>
<dbReference type="PANTHER" id="PTHR33571:SF14">
    <property type="entry name" value="PROTEIN ADENYLYLTRANSFERASE MJ0435-RELATED"/>
    <property type="match status" value="1"/>
</dbReference>
<dbReference type="Pfam" id="PF01909">
    <property type="entry name" value="NTP_transf_2"/>
    <property type="match status" value="1"/>
</dbReference>
<dbReference type="InterPro" id="IPR052038">
    <property type="entry name" value="Type-VII_TA_antitoxin"/>
</dbReference>
<dbReference type="SUPFAM" id="SSF81301">
    <property type="entry name" value="Nucleotidyltransferase"/>
    <property type="match status" value="1"/>
</dbReference>
<keyword evidence="12" id="KW-1185">Reference proteome</keyword>
<organism evidence="11 12">
    <name type="scientific">Chitinophaga defluvii</name>
    <dbReference type="NCBI Taxonomy" id="3163343"/>
    <lineage>
        <taxon>Bacteria</taxon>
        <taxon>Pseudomonadati</taxon>
        <taxon>Bacteroidota</taxon>
        <taxon>Chitinophagia</taxon>
        <taxon>Chitinophagales</taxon>
        <taxon>Chitinophagaceae</taxon>
        <taxon>Chitinophaga</taxon>
    </lineage>
</organism>
<gene>
    <name evidence="11" type="ORF">ABR189_28130</name>
</gene>
<evidence type="ECO:0000256" key="7">
    <source>
        <dbReference type="ARBA" id="ARBA00022840"/>
    </source>
</evidence>
<name>A0ABV2TGQ2_9BACT</name>